<dbReference type="GO" id="GO:0006355">
    <property type="term" value="P:regulation of DNA-templated transcription"/>
    <property type="evidence" value="ECO:0007669"/>
    <property type="project" value="InterPro"/>
</dbReference>
<evidence type="ECO:0000256" key="3">
    <source>
        <dbReference type="ARBA" id="ARBA00022833"/>
    </source>
</evidence>
<evidence type="ECO:0000256" key="2">
    <source>
        <dbReference type="ARBA" id="ARBA00022771"/>
    </source>
</evidence>
<feature type="region of interest" description="Disordered" evidence="5">
    <location>
        <begin position="758"/>
        <end position="845"/>
    </location>
</feature>
<dbReference type="OrthoDB" id="303107at2759"/>
<feature type="compositionally biased region" description="Polar residues" evidence="5">
    <location>
        <begin position="494"/>
        <end position="508"/>
    </location>
</feature>
<dbReference type="Proteomes" id="UP000799640">
    <property type="component" value="Unassembled WGS sequence"/>
</dbReference>
<sequence length="845" mass="93112">MAPRASTRLAPREPSQETHEAEPVPLLQQIRGCWEFACLAQYLVLFGKAVKIDSVDVEDLEVECMKVEPSPKLAEIGLALLKCVSSHRGLTPAIFDEYARRQYVAKAPERNPFGEGEEPLSFQSLDIMTRIKVLHQLSVWSFHNPNTIRDRMDEAGEYPTDWRIEPVGVDHLDRKYYVLSDSRLYRETKPHIPEMPPPKRKKAPAKSARGSRASRRRSQVDSPEAEEVQPESADTDDYITPQWELIAVDKEEYDAFLETIRKSKRPKDKELYRAVQENVFPILEERHEAHMRKLAKQRRELEALEKLATAKRSSRLAGKKEKEEEQRRVEEAERKRLADLKTAQQAMAREQKMQEARESRMMTREQRIREREMKRVLEEEKLREAEKLLTDEQARQRRVSERALKTAVSKRKRALSELQQDDWVFDCSVCGVHGQNIDDGTHSIACDTCGIWQHSACHGIKQSDAEKEDFQFLCKDCIRKKENALQGSAVRVDTTPTKVQPTPGSHASGSPAKKSKTISASPNGHMQSNVTVSGKPSMPSPRPAAYPGAPPLPPPVSNMPASYHAALVPAPASDVISMKTSKPVSASPNGQMKSNVSKTGSPAKPSPRGLVYPNAPPLPPPTSDVPPSYLAAQVAAQTPNGGSRSASASFGANGTGSHAPWIVYQPSPAPVRSASSSFSLSYNQRMTLDPYVKIAQQPSSSHTPITPRQNGQPRYASPLTNGHTNASQSTPHIFATPAARDGTHQELVPESVVKDNLQNTSFSTPQGTYGTPGVTGELLPGSTPGYSPSKHSSPVAAHSSPAIGPLSTPVFPAPTSFDSELPEEEMHHGSPVKKAAPSPPAMSLD</sequence>
<keyword evidence="1" id="KW-0479">Metal-binding</keyword>
<feature type="compositionally biased region" description="Acidic residues" evidence="5">
    <location>
        <begin position="223"/>
        <end position="234"/>
    </location>
</feature>
<gene>
    <name evidence="7" type="ORF">EJ06DRAFT_378388</name>
</gene>
<evidence type="ECO:0000313" key="7">
    <source>
        <dbReference type="EMBL" id="KAF2401125.1"/>
    </source>
</evidence>
<feature type="compositionally biased region" description="Pro residues" evidence="5">
    <location>
        <begin position="538"/>
        <end position="551"/>
    </location>
</feature>
<dbReference type="GO" id="GO:0008270">
    <property type="term" value="F:zinc ion binding"/>
    <property type="evidence" value="ECO:0007669"/>
    <property type="project" value="UniProtKB-KW"/>
</dbReference>
<accession>A0A6G1HZF6</accession>
<feature type="compositionally biased region" description="Basic and acidic residues" evidence="5">
    <location>
        <begin position="10"/>
        <end position="22"/>
    </location>
</feature>
<dbReference type="PANTHER" id="PTHR14296">
    <property type="entry name" value="REMODELING AND SPACING FACTOR 1"/>
    <property type="match status" value="1"/>
</dbReference>
<protein>
    <recommendedName>
        <fullName evidence="6">Zinc finger PHD-type domain-containing protein</fullName>
    </recommendedName>
</protein>
<feature type="region of interest" description="Disordered" evidence="5">
    <location>
        <begin position="1"/>
        <end position="22"/>
    </location>
</feature>
<keyword evidence="8" id="KW-1185">Reference proteome</keyword>
<dbReference type="InterPro" id="IPR011011">
    <property type="entry name" value="Znf_FYVE_PHD"/>
</dbReference>
<keyword evidence="4" id="KW-0175">Coiled coil</keyword>
<feature type="region of interest" description="Disordered" evidence="5">
    <location>
        <begin position="188"/>
        <end position="234"/>
    </location>
</feature>
<feature type="region of interest" description="Disordered" evidence="5">
    <location>
        <begin position="696"/>
        <end position="730"/>
    </location>
</feature>
<keyword evidence="2" id="KW-0863">Zinc-finger</keyword>
<organism evidence="7 8">
    <name type="scientific">Trichodelitschia bisporula</name>
    <dbReference type="NCBI Taxonomy" id="703511"/>
    <lineage>
        <taxon>Eukaryota</taxon>
        <taxon>Fungi</taxon>
        <taxon>Dikarya</taxon>
        <taxon>Ascomycota</taxon>
        <taxon>Pezizomycotina</taxon>
        <taxon>Dothideomycetes</taxon>
        <taxon>Dothideomycetes incertae sedis</taxon>
        <taxon>Phaeotrichales</taxon>
        <taxon>Phaeotrichaceae</taxon>
        <taxon>Trichodelitschia</taxon>
    </lineage>
</organism>
<dbReference type="InterPro" id="IPR028938">
    <property type="entry name" value="Rsf1-like"/>
</dbReference>
<evidence type="ECO:0000256" key="5">
    <source>
        <dbReference type="SAM" id="MobiDB-lite"/>
    </source>
</evidence>
<feature type="compositionally biased region" description="Polar residues" evidence="5">
    <location>
        <begin position="579"/>
        <end position="600"/>
    </location>
</feature>
<feature type="compositionally biased region" description="Polar residues" evidence="5">
    <location>
        <begin position="517"/>
        <end position="534"/>
    </location>
</feature>
<dbReference type="PANTHER" id="PTHR14296:SF3">
    <property type="entry name" value="DIKAR, ISOFORM F"/>
    <property type="match status" value="1"/>
</dbReference>
<feature type="domain" description="Zinc finger PHD-type" evidence="6">
    <location>
        <begin position="426"/>
        <end position="478"/>
    </location>
</feature>
<feature type="coiled-coil region" evidence="4">
    <location>
        <begin position="368"/>
        <end position="402"/>
    </location>
</feature>
<dbReference type="EMBL" id="ML996693">
    <property type="protein sequence ID" value="KAF2401125.1"/>
    <property type="molecule type" value="Genomic_DNA"/>
</dbReference>
<feature type="region of interest" description="Disordered" evidence="5">
    <location>
        <begin position="311"/>
        <end position="334"/>
    </location>
</feature>
<feature type="compositionally biased region" description="Low complexity" evidence="5">
    <location>
        <begin position="787"/>
        <end position="802"/>
    </location>
</feature>
<proteinExistence type="predicted"/>
<feature type="compositionally biased region" description="Pro residues" evidence="5">
    <location>
        <begin position="614"/>
        <end position="624"/>
    </location>
</feature>
<feature type="compositionally biased region" description="Polar residues" evidence="5">
    <location>
        <begin position="758"/>
        <end position="769"/>
    </location>
</feature>
<dbReference type="SUPFAM" id="SSF57903">
    <property type="entry name" value="FYVE/PHD zinc finger"/>
    <property type="match status" value="1"/>
</dbReference>
<dbReference type="AlphaFoldDB" id="A0A6G1HZF6"/>
<reference evidence="7" key="1">
    <citation type="journal article" date="2020" name="Stud. Mycol.">
        <title>101 Dothideomycetes genomes: a test case for predicting lifestyles and emergence of pathogens.</title>
        <authorList>
            <person name="Haridas S."/>
            <person name="Albert R."/>
            <person name="Binder M."/>
            <person name="Bloem J."/>
            <person name="Labutti K."/>
            <person name="Salamov A."/>
            <person name="Andreopoulos B."/>
            <person name="Baker S."/>
            <person name="Barry K."/>
            <person name="Bills G."/>
            <person name="Bluhm B."/>
            <person name="Cannon C."/>
            <person name="Castanera R."/>
            <person name="Culley D."/>
            <person name="Daum C."/>
            <person name="Ezra D."/>
            <person name="Gonzalez J."/>
            <person name="Henrissat B."/>
            <person name="Kuo A."/>
            <person name="Liang C."/>
            <person name="Lipzen A."/>
            <person name="Lutzoni F."/>
            <person name="Magnuson J."/>
            <person name="Mondo S."/>
            <person name="Nolan M."/>
            <person name="Ohm R."/>
            <person name="Pangilinan J."/>
            <person name="Park H.-J."/>
            <person name="Ramirez L."/>
            <person name="Alfaro M."/>
            <person name="Sun H."/>
            <person name="Tritt A."/>
            <person name="Yoshinaga Y."/>
            <person name="Zwiers L.-H."/>
            <person name="Turgeon B."/>
            <person name="Goodwin S."/>
            <person name="Spatafora J."/>
            <person name="Crous P."/>
            <person name="Grigoriev I."/>
        </authorList>
    </citation>
    <scope>NUCLEOTIDE SEQUENCE</scope>
    <source>
        <strain evidence="7">CBS 262.69</strain>
    </source>
</reference>
<feature type="region of interest" description="Disordered" evidence="5">
    <location>
        <begin position="488"/>
        <end position="551"/>
    </location>
</feature>
<dbReference type="InterPro" id="IPR019787">
    <property type="entry name" value="Znf_PHD-finger"/>
</dbReference>
<dbReference type="GO" id="GO:0031213">
    <property type="term" value="C:RSF complex"/>
    <property type="evidence" value="ECO:0007669"/>
    <property type="project" value="InterPro"/>
</dbReference>
<dbReference type="PROSITE" id="PS01359">
    <property type="entry name" value="ZF_PHD_1"/>
    <property type="match status" value="1"/>
</dbReference>
<evidence type="ECO:0000256" key="1">
    <source>
        <dbReference type="ARBA" id="ARBA00022723"/>
    </source>
</evidence>
<dbReference type="Pfam" id="PF00628">
    <property type="entry name" value="PHD"/>
    <property type="match status" value="1"/>
</dbReference>
<evidence type="ECO:0000256" key="4">
    <source>
        <dbReference type="SAM" id="Coils"/>
    </source>
</evidence>
<feature type="compositionally biased region" description="Basic and acidic residues" evidence="5">
    <location>
        <begin position="318"/>
        <end position="334"/>
    </location>
</feature>
<keyword evidence="3" id="KW-0862">Zinc</keyword>
<dbReference type="InterPro" id="IPR013083">
    <property type="entry name" value="Znf_RING/FYVE/PHD"/>
</dbReference>
<dbReference type="InterPro" id="IPR001965">
    <property type="entry name" value="Znf_PHD"/>
</dbReference>
<name>A0A6G1HZF6_9PEZI</name>
<feature type="region of interest" description="Disordered" evidence="5">
    <location>
        <begin position="579"/>
        <end position="627"/>
    </location>
</feature>
<dbReference type="Gene3D" id="3.30.40.10">
    <property type="entry name" value="Zinc/RING finger domain, C3HC4 (zinc finger)"/>
    <property type="match status" value="1"/>
</dbReference>
<evidence type="ECO:0000313" key="8">
    <source>
        <dbReference type="Proteomes" id="UP000799640"/>
    </source>
</evidence>
<dbReference type="SMART" id="SM00249">
    <property type="entry name" value="PHD"/>
    <property type="match status" value="1"/>
</dbReference>
<evidence type="ECO:0000259" key="6">
    <source>
        <dbReference type="SMART" id="SM00249"/>
    </source>
</evidence>
<dbReference type="InterPro" id="IPR019786">
    <property type="entry name" value="Zinc_finger_PHD-type_CS"/>
</dbReference>